<dbReference type="PANTHER" id="PTHR15263">
    <property type="entry name" value="I-KAPPA-B-LIKE PROTEIN IKBL"/>
    <property type="match status" value="1"/>
</dbReference>
<dbReference type="GO" id="GO:0043124">
    <property type="term" value="P:negative regulation of canonical NF-kappaB signal transduction"/>
    <property type="evidence" value="ECO:0007669"/>
    <property type="project" value="InterPro"/>
</dbReference>
<evidence type="ECO:0000256" key="5">
    <source>
        <dbReference type="ARBA" id="ARBA00023043"/>
    </source>
</evidence>
<comment type="caution">
    <text evidence="10">The sequence shown here is derived from an EMBL/GenBank/DDBJ whole genome shotgun (WGS) entry which is preliminary data.</text>
</comment>
<evidence type="ECO:0000256" key="9">
    <source>
        <dbReference type="SAM" id="MobiDB-lite"/>
    </source>
</evidence>
<comment type="subcellular location">
    <subcellularLocation>
        <location evidence="1">Nucleus</location>
    </subcellularLocation>
</comment>
<dbReference type="InterPro" id="IPR038753">
    <property type="entry name" value="NFKBIL1"/>
</dbReference>
<dbReference type="AlphaFoldDB" id="A0A433UDE0"/>
<feature type="region of interest" description="Disordered" evidence="9">
    <location>
        <begin position="200"/>
        <end position="267"/>
    </location>
</feature>
<name>A0A433UDE0_ELYCH</name>
<dbReference type="Gene3D" id="1.25.40.20">
    <property type="entry name" value="Ankyrin repeat-containing domain"/>
    <property type="match status" value="1"/>
</dbReference>
<evidence type="ECO:0000256" key="4">
    <source>
        <dbReference type="ARBA" id="ARBA00022737"/>
    </source>
</evidence>
<dbReference type="InterPro" id="IPR036770">
    <property type="entry name" value="Ankyrin_rpt-contain_sf"/>
</dbReference>
<dbReference type="PANTHER" id="PTHR15263:SF1">
    <property type="entry name" value="NF-KAPPA-B INHIBITOR-LIKE PROTEIN 1"/>
    <property type="match status" value="1"/>
</dbReference>
<proteinExistence type="predicted"/>
<evidence type="ECO:0000256" key="8">
    <source>
        <dbReference type="ARBA" id="ARBA00030802"/>
    </source>
</evidence>
<dbReference type="GO" id="GO:0005634">
    <property type="term" value="C:nucleus"/>
    <property type="evidence" value="ECO:0007669"/>
    <property type="project" value="UniProtKB-SubCell"/>
</dbReference>
<dbReference type="Proteomes" id="UP000271974">
    <property type="component" value="Unassembled WGS sequence"/>
</dbReference>
<feature type="compositionally biased region" description="Basic and acidic residues" evidence="9">
    <location>
        <begin position="135"/>
        <end position="153"/>
    </location>
</feature>
<sequence>MGLRTRLCRYIKDDRPLKLKSYVSSRDIDLDKVKLRHGQKILHYCALFGSGDMLRCLLRFECDATVSDKDGNLPLHVALQRALSSGLIEAESIFSSVVKPLQQAYPLGQDVENRRGDTAHDLLVLLKDKIKKGRRTSERKQQEDAKLTQDEEERWRRKLEEESLFEYEDQLPRYSAEDDDLFQGREAPSFDRWSDQIQEEFSRKRRQQNQTFWRDKTGDHQANCRGTSTSRPAKSSQDGEQAEKLKRAREEMRKRFKPVPPEKTQSSLLVKKQRYERKFSQLLASLRGKTLTFRCIPWPHADLNSVADVLLCDVPDKSSEAYRKYLRSQRVRWHPDKFTQKFGEHLHGDHVVKIMARVKAISQLLNRLDSERTRD</sequence>
<evidence type="ECO:0000256" key="3">
    <source>
        <dbReference type="ARBA" id="ARBA00022553"/>
    </source>
</evidence>
<keyword evidence="6" id="KW-0539">Nucleus</keyword>
<evidence type="ECO:0000313" key="10">
    <source>
        <dbReference type="EMBL" id="RUS91897.1"/>
    </source>
</evidence>
<evidence type="ECO:0000256" key="7">
    <source>
        <dbReference type="ARBA" id="ARBA00030621"/>
    </source>
</evidence>
<dbReference type="OrthoDB" id="412109at2759"/>
<accession>A0A433UDE0</accession>
<dbReference type="EMBL" id="RQTK01000004">
    <property type="protein sequence ID" value="RUS91897.1"/>
    <property type="molecule type" value="Genomic_DNA"/>
</dbReference>
<keyword evidence="11" id="KW-1185">Reference proteome</keyword>
<evidence type="ECO:0000313" key="11">
    <source>
        <dbReference type="Proteomes" id="UP000271974"/>
    </source>
</evidence>
<gene>
    <name evidence="10" type="ORF">EGW08_000299</name>
</gene>
<feature type="compositionally biased region" description="Polar residues" evidence="9">
    <location>
        <begin position="224"/>
        <end position="239"/>
    </location>
</feature>
<keyword evidence="5" id="KW-0040">ANK repeat</keyword>
<dbReference type="SUPFAM" id="SSF48403">
    <property type="entry name" value="Ankyrin repeat"/>
    <property type="match status" value="1"/>
</dbReference>
<feature type="compositionally biased region" description="Basic and acidic residues" evidence="9">
    <location>
        <begin position="241"/>
        <end position="253"/>
    </location>
</feature>
<keyword evidence="3" id="KW-0597">Phosphoprotein</keyword>
<evidence type="ECO:0000256" key="1">
    <source>
        <dbReference type="ARBA" id="ARBA00004123"/>
    </source>
</evidence>
<keyword evidence="4" id="KW-0677">Repeat</keyword>
<protein>
    <recommendedName>
        <fullName evidence="2">NF-kappa-B inhibitor-like protein 1</fullName>
    </recommendedName>
    <alternativeName>
        <fullName evidence="7">Inhibitor of kappa B-like protein</fullName>
    </alternativeName>
    <alternativeName>
        <fullName evidence="8">Nuclear factor of kappa light polypeptide gene enhancer in B-cells inhibitor-like 1</fullName>
    </alternativeName>
</protein>
<evidence type="ECO:0000256" key="2">
    <source>
        <dbReference type="ARBA" id="ARBA00014259"/>
    </source>
</evidence>
<feature type="region of interest" description="Disordered" evidence="9">
    <location>
        <begin position="134"/>
        <end position="153"/>
    </location>
</feature>
<reference evidence="10 11" key="1">
    <citation type="submission" date="2019-01" db="EMBL/GenBank/DDBJ databases">
        <title>A draft genome assembly of the solar-powered sea slug Elysia chlorotica.</title>
        <authorList>
            <person name="Cai H."/>
            <person name="Li Q."/>
            <person name="Fang X."/>
            <person name="Li J."/>
            <person name="Curtis N.E."/>
            <person name="Altenburger A."/>
            <person name="Shibata T."/>
            <person name="Feng M."/>
            <person name="Maeda T."/>
            <person name="Schwartz J.A."/>
            <person name="Shigenobu S."/>
            <person name="Lundholm N."/>
            <person name="Nishiyama T."/>
            <person name="Yang H."/>
            <person name="Hasebe M."/>
            <person name="Li S."/>
            <person name="Pierce S.K."/>
            <person name="Wang J."/>
        </authorList>
    </citation>
    <scope>NUCLEOTIDE SEQUENCE [LARGE SCALE GENOMIC DNA]</scope>
    <source>
        <strain evidence="10">EC2010</strain>
        <tissue evidence="10">Whole organism of an adult</tissue>
    </source>
</reference>
<evidence type="ECO:0000256" key="6">
    <source>
        <dbReference type="ARBA" id="ARBA00023242"/>
    </source>
</evidence>
<organism evidence="10 11">
    <name type="scientific">Elysia chlorotica</name>
    <name type="common">Eastern emerald elysia</name>
    <name type="synonym">Sea slug</name>
    <dbReference type="NCBI Taxonomy" id="188477"/>
    <lineage>
        <taxon>Eukaryota</taxon>
        <taxon>Metazoa</taxon>
        <taxon>Spiralia</taxon>
        <taxon>Lophotrochozoa</taxon>
        <taxon>Mollusca</taxon>
        <taxon>Gastropoda</taxon>
        <taxon>Heterobranchia</taxon>
        <taxon>Euthyneura</taxon>
        <taxon>Panpulmonata</taxon>
        <taxon>Sacoglossa</taxon>
        <taxon>Placobranchoidea</taxon>
        <taxon>Plakobranchidae</taxon>
        <taxon>Elysia</taxon>
    </lineage>
</organism>